<keyword evidence="1 6" id="KW-0285">Flavoprotein</keyword>
<keyword evidence="4 9" id="KW-0503">Monooxygenase</keyword>
<evidence type="ECO:0000256" key="7">
    <source>
        <dbReference type="SAM" id="MobiDB-lite"/>
    </source>
</evidence>
<proteinExistence type="inferred from homology"/>
<dbReference type="InterPro" id="IPR016215">
    <property type="entry name" value="NTA_MOA"/>
</dbReference>
<dbReference type="PANTHER" id="PTHR30011">
    <property type="entry name" value="ALKANESULFONATE MONOOXYGENASE-RELATED"/>
    <property type="match status" value="1"/>
</dbReference>
<organism evidence="9 10">
    <name type="scientific">Pseudoclavibacter chungangensis</name>
    <dbReference type="NCBI Taxonomy" id="587635"/>
    <lineage>
        <taxon>Bacteria</taxon>
        <taxon>Bacillati</taxon>
        <taxon>Actinomycetota</taxon>
        <taxon>Actinomycetes</taxon>
        <taxon>Micrococcales</taxon>
        <taxon>Microbacteriaceae</taxon>
        <taxon>Pseudoclavibacter</taxon>
    </lineage>
</organism>
<reference evidence="9 10" key="1">
    <citation type="submission" date="2019-09" db="EMBL/GenBank/DDBJ databases">
        <title>Phylogeny of genus Pseudoclavibacter and closely related genus.</title>
        <authorList>
            <person name="Li Y."/>
        </authorList>
    </citation>
    <scope>NUCLEOTIDE SEQUENCE [LARGE SCALE GENOMIC DNA]</scope>
    <source>
        <strain evidence="9 10">DSM 23821</strain>
    </source>
</reference>
<protein>
    <submittedName>
        <fullName evidence="9">NtaA/DmoA family FMN-dependent monooxygenase</fullName>
        <ecNumber evidence="9">1.14.-.-</ecNumber>
    </submittedName>
</protein>
<feature type="domain" description="Luciferase-like" evidence="8">
    <location>
        <begin position="29"/>
        <end position="396"/>
    </location>
</feature>
<evidence type="ECO:0000256" key="4">
    <source>
        <dbReference type="ARBA" id="ARBA00023033"/>
    </source>
</evidence>
<feature type="binding site" evidence="6">
    <location>
        <position position="222"/>
    </location>
    <ligand>
        <name>FMN</name>
        <dbReference type="ChEBI" id="CHEBI:58210"/>
    </ligand>
</feature>
<dbReference type="InterPro" id="IPR036661">
    <property type="entry name" value="Luciferase-like_sf"/>
</dbReference>
<feature type="compositionally biased region" description="Basic and acidic residues" evidence="7">
    <location>
        <begin position="457"/>
        <end position="466"/>
    </location>
</feature>
<evidence type="ECO:0000256" key="1">
    <source>
        <dbReference type="ARBA" id="ARBA00022630"/>
    </source>
</evidence>
<evidence type="ECO:0000256" key="3">
    <source>
        <dbReference type="ARBA" id="ARBA00023002"/>
    </source>
</evidence>
<evidence type="ECO:0000256" key="5">
    <source>
        <dbReference type="ARBA" id="ARBA00033748"/>
    </source>
</evidence>
<dbReference type="PANTHER" id="PTHR30011:SF16">
    <property type="entry name" value="C2H2 FINGER DOMAIN TRANSCRIPTION FACTOR (EUROFUNG)-RELATED"/>
    <property type="match status" value="1"/>
</dbReference>
<dbReference type="Pfam" id="PF00296">
    <property type="entry name" value="Bac_luciferase"/>
    <property type="match status" value="1"/>
</dbReference>
<dbReference type="SUPFAM" id="SSF51679">
    <property type="entry name" value="Bacterial luciferase-like"/>
    <property type="match status" value="1"/>
</dbReference>
<dbReference type="InterPro" id="IPR051260">
    <property type="entry name" value="Diverse_substr_monoxygenases"/>
</dbReference>
<dbReference type="OrthoDB" id="3265338at2"/>
<gene>
    <name evidence="9" type="ORF">F8O01_08850</name>
</gene>
<evidence type="ECO:0000259" key="8">
    <source>
        <dbReference type="Pfam" id="PF00296"/>
    </source>
</evidence>
<keyword evidence="2 6" id="KW-0288">FMN</keyword>
<dbReference type="EMBL" id="WBJZ01000009">
    <property type="protein sequence ID" value="KAB1657336.1"/>
    <property type="molecule type" value="Genomic_DNA"/>
</dbReference>
<evidence type="ECO:0000313" key="10">
    <source>
        <dbReference type="Proteomes" id="UP000467240"/>
    </source>
</evidence>
<keyword evidence="3 9" id="KW-0560">Oxidoreductase</keyword>
<dbReference type="EC" id="1.14.-.-" evidence="9"/>
<keyword evidence="10" id="KW-1185">Reference proteome</keyword>
<dbReference type="Proteomes" id="UP000467240">
    <property type="component" value="Unassembled WGS sequence"/>
</dbReference>
<evidence type="ECO:0000256" key="6">
    <source>
        <dbReference type="PIRSR" id="PIRSR000337-1"/>
    </source>
</evidence>
<name>A0A7J5BSV6_9MICO</name>
<feature type="binding site" evidence="6">
    <location>
        <position position="152"/>
    </location>
    <ligand>
        <name>FMN</name>
        <dbReference type="ChEBI" id="CHEBI:58210"/>
    </ligand>
</feature>
<dbReference type="Gene3D" id="3.20.20.30">
    <property type="entry name" value="Luciferase-like domain"/>
    <property type="match status" value="1"/>
</dbReference>
<feature type="region of interest" description="Disordered" evidence="7">
    <location>
        <begin position="442"/>
        <end position="466"/>
    </location>
</feature>
<sequence>MTDRTTPRVHLAAHFPGVNNTTIWSDPRHGSQIEFAAFEHFARTAERGVFDYLFLAEGLRLREHRGRIHDLDVAGRPATLAVLAALAGVTEHIGLVSTLSATFNEPYELARQLATLDHLSDGRAGWNVVTSPDAFHGANFRRGGFLDPADRYVRAGEFIDAARVVWGSWAADQPVADRTTGEFAAAGSGEFAFSGTQFDIHGRSSVPRSPQAFPVVVQAGDSADGRDLAASRAEVIFSRHGERDEGIAFSEDLTARLAARSRSRDSLRILPAVTFALGDTAEEADEQARLDALGQVSPQTAISFLEQVWGRDLSAYDPDGPLPDIEPDVENVNVTRGRVRHVKDPAPVVAAWRERAANENLSIRELVIAVSARPRFVGTPQTVAERMIEHVAAGASDGFTLVGTRSPDGLDEFTDRVVPILQERGAYPEAYPERATLRELLGLPHPDVPDPAPGRPTPERIEEPTR</sequence>
<comment type="caution">
    <text evidence="9">The sequence shown here is derived from an EMBL/GenBank/DDBJ whole genome shotgun (WGS) entry which is preliminary data.</text>
</comment>
<dbReference type="NCBIfam" id="TIGR03860">
    <property type="entry name" value="FMN_nitrolo"/>
    <property type="match status" value="1"/>
</dbReference>
<accession>A0A7J5BSV6</accession>
<dbReference type="GO" id="GO:0016705">
    <property type="term" value="F:oxidoreductase activity, acting on paired donors, with incorporation or reduction of molecular oxygen"/>
    <property type="evidence" value="ECO:0007669"/>
    <property type="project" value="InterPro"/>
</dbReference>
<dbReference type="InterPro" id="IPR011251">
    <property type="entry name" value="Luciferase-like_dom"/>
</dbReference>
<comment type="similarity">
    <text evidence="5">Belongs to the NtaA/SnaA/DszA monooxygenase family.</text>
</comment>
<evidence type="ECO:0000313" key="9">
    <source>
        <dbReference type="EMBL" id="KAB1657336.1"/>
    </source>
</evidence>
<dbReference type="RefSeq" id="WP_158040501.1">
    <property type="nucleotide sequence ID" value="NZ_JACCFV010000001.1"/>
</dbReference>
<evidence type="ECO:0000256" key="2">
    <source>
        <dbReference type="ARBA" id="ARBA00022643"/>
    </source>
</evidence>
<dbReference type="AlphaFoldDB" id="A0A7J5BSV6"/>
<dbReference type="PIRSF" id="PIRSF000337">
    <property type="entry name" value="NTA_MOA"/>
    <property type="match status" value="1"/>
</dbReference>
<feature type="binding site" evidence="6">
    <location>
        <position position="98"/>
    </location>
    <ligand>
        <name>FMN</name>
        <dbReference type="ChEBI" id="CHEBI:58210"/>
    </ligand>
</feature>
<dbReference type="GO" id="GO:0004497">
    <property type="term" value="F:monooxygenase activity"/>
    <property type="evidence" value="ECO:0007669"/>
    <property type="project" value="UniProtKB-KW"/>
</dbReference>